<sequence length="420" mass="44640">MVTPHQLGTERPLRVLHVITGLRAGGAEQQLRLLLRHLPATGPGAVHCEVVQLCASGPEPGTVAVGLRADGITVHELGMRGNRDLAALPRLVRLIRDGRYDVVHCHLYRACLYGRLAARLAGVRAVVATEHSLQPGVLEGRRTGFGVRRLYLAGERLGTTTIAVSEAVADQLRVWGVRPGRIRIVPNGIEPDAYRVPAASRATTRAALGLPEDAYVVGGVGRLVPGKRFDVLVEALALLPDDVRLLLVGAGPARASLLGLARARGVADRVVLTGERDDVPALLGAMDVLAAPSDGETFGLALVEALAAGLPVLWSSGPALTELPVMDQRALTRQGSARTEPKPQAYAAALDRLRGTRADHRDPPRAVVTRYDIARLAPRVAAVYAEAVGEPGRLPSERHPAELPAAPQDREASPKEMTRA</sequence>
<evidence type="ECO:0000259" key="4">
    <source>
        <dbReference type="Pfam" id="PF00534"/>
    </source>
</evidence>
<protein>
    <submittedName>
        <fullName evidence="6">Glycosyltransferase</fullName>
    </submittedName>
</protein>
<dbReference type="AlphaFoldDB" id="A0A931B6I7"/>
<accession>A0A931B6I7</accession>
<evidence type="ECO:0000256" key="3">
    <source>
        <dbReference type="SAM" id="MobiDB-lite"/>
    </source>
</evidence>
<evidence type="ECO:0000259" key="5">
    <source>
        <dbReference type="Pfam" id="PF13439"/>
    </source>
</evidence>
<dbReference type="EMBL" id="JADPRT010000011">
    <property type="protein sequence ID" value="MBF9071334.1"/>
    <property type="molecule type" value="Genomic_DNA"/>
</dbReference>
<dbReference type="Gene3D" id="3.40.50.2000">
    <property type="entry name" value="Glycogen Phosphorylase B"/>
    <property type="match status" value="2"/>
</dbReference>
<evidence type="ECO:0000256" key="1">
    <source>
        <dbReference type="ARBA" id="ARBA00022676"/>
    </source>
</evidence>
<dbReference type="GO" id="GO:0016757">
    <property type="term" value="F:glycosyltransferase activity"/>
    <property type="evidence" value="ECO:0007669"/>
    <property type="project" value="UniProtKB-KW"/>
</dbReference>
<feature type="compositionally biased region" description="Basic and acidic residues" evidence="3">
    <location>
        <begin position="408"/>
        <end position="420"/>
    </location>
</feature>
<dbReference type="RefSeq" id="WP_196196484.1">
    <property type="nucleotide sequence ID" value="NZ_JADPRT010000011.1"/>
</dbReference>
<dbReference type="SUPFAM" id="SSF53756">
    <property type="entry name" value="UDP-Glycosyltransferase/glycogen phosphorylase"/>
    <property type="match status" value="1"/>
</dbReference>
<dbReference type="Pfam" id="PF00534">
    <property type="entry name" value="Glycos_transf_1"/>
    <property type="match status" value="1"/>
</dbReference>
<dbReference type="PANTHER" id="PTHR45947:SF3">
    <property type="entry name" value="SULFOQUINOVOSYL TRANSFERASE SQD2"/>
    <property type="match status" value="1"/>
</dbReference>
<keyword evidence="1" id="KW-0328">Glycosyltransferase</keyword>
<dbReference type="InterPro" id="IPR001296">
    <property type="entry name" value="Glyco_trans_1"/>
</dbReference>
<evidence type="ECO:0000313" key="7">
    <source>
        <dbReference type="Proteomes" id="UP000657385"/>
    </source>
</evidence>
<evidence type="ECO:0000313" key="6">
    <source>
        <dbReference type="EMBL" id="MBF9071334.1"/>
    </source>
</evidence>
<dbReference type="PANTHER" id="PTHR45947">
    <property type="entry name" value="SULFOQUINOVOSYL TRANSFERASE SQD2"/>
    <property type="match status" value="1"/>
</dbReference>
<proteinExistence type="predicted"/>
<gene>
    <name evidence="6" type="ORF">I2501_25265</name>
</gene>
<dbReference type="InterPro" id="IPR050194">
    <property type="entry name" value="Glycosyltransferase_grp1"/>
</dbReference>
<evidence type="ECO:0000256" key="2">
    <source>
        <dbReference type="ARBA" id="ARBA00022679"/>
    </source>
</evidence>
<feature type="domain" description="Glycosyl transferase family 1" evidence="4">
    <location>
        <begin position="201"/>
        <end position="353"/>
    </location>
</feature>
<feature type="region of interest" description="Disordered" evidence="3">
    <location>
        <begin position="390"/>
        <end position="420"/>
    </location>
</feature>
<feature type="domain" description="Glycosyltransferase subfamily 4-like N-terminal" evidence="5">
    <location>
        <begin position="25"/>
        <end position="192"/>
    </location>
</feature>
<dbReference type="GO" id="GO:1901137">
    <property type="term" value="P:carbohydrate derivative biosynthetic process"/>
    <property type="evidence" value="ECO:0007669"/>
    <property type="project" value="UniProtKB-ARBA"/>
</dbReference>
<comment type="caution">
    <text evidence="6">The sequence shown here is derived from an EMBL/GenBank/DDBJ whole genome shotgun (WGS) entry which is preliminary data.</text>
</comment>
<name>A0A931B6I7_9ACTN</name>
<organism evidence="6 7">
    <name type="scientific">Streptacidiphilus fuscans</name>
    <dbReference type="NCBI Taxonomy" id="2789292"/>
    <lineage>
        <taxon>Bacteria</taxon>
        <taxon>Bacillati</taxon>
        <taxon>Actinomycetota</taxon>
        <taxon>Actinomycetes</taxon>
        <taxon>Kitasatosporales</taxon>
        <taxon>Streptomycetaceae</taxon>
        <taxon>Streptacidiphilus</taxon>
    </lineage>
</organism>
<reference evidence="6" key="1">
    <citation type="submission" date="2020-11" db="EMBL/GenBank/DDBJ databases">
        <title>Isolation and identification of active actinomycetes.</title>
        <authorList>
            <person name="Yu B."/>
        </authorList>
    </citation>
    <scope>NUCLEOTIDE SEQUENCE</scope>
    <source>
        <strain evidence="6">NEAU-YB345</strain>
    </source>
</reference>
<dbReference type="Proteomes" id="UP000657385">
    <property type="component" value="Unassembled WGS sequence"/>
</dbReference>
<dbReference type="InterPro" id="IPR028098">
    <property type="entry name" value="Glyco_trans_4-like_N"/>
</dbReference>
<dbReference type="Pfam" id="PF13439">
    <property type="entry name" value="Glyco_transf_4"/>
    <property type="match status" value="1"/>
</dbReference>
<keyword evidence="7" id="KW-1185">Reference proteome</keyword>
<keyword evidence="2" id="KW-0808">Transferase</keyword>